<dbReference type="GO" id="GO:0006428">
    <property type="term" value="P:isoleucyl-tRNA aminoacylation"/>
    <property type="evidence" value="ECO:0007669"/>
    <property type="project" value="TreeGrafter"/>
</dbReference>
<evidence type="ECO:0000256" key="5">
    <source>
        <dbReference type="ARBA" id="ARBA00023146"/>
    </source>
</evidence>
<comment type="caution">
    <text evidence="7">The sequence shown here is derived from an EMBL/GenBank/DDBJ whole genome shotgun (WGS) entry which is preliminary data.</text>
</comment>
<keyword evidence="2" id="KW-0547">Nucleotide-binding</keyword>
<dbReference type="AlphaFoldDB" id="A0A9D1MH74"/>
<dbReference type="PANTHER" id="PTHR42780:SF1">
    <property type="entry name" value="ISOLEUCINE--TRNA LIGASE, CYTOPLASMIC"/>
    <property type="match status" value="1"/>
</dbReference>
<gene>
    <name evidence="7" type="ORF">IAB05_02305</name>
</gene>
<feature type="domain" description="Methionyl/Valyl/Leucyl/Isoleucyl-tRNA synthetase anticodon-binding" evidence="6">
    <location>
        <begin position="94"/>
        <end position="245"/>
    </location>
</feature>
<organism evidence="7 8">
    <name type="scientific">Candidatus Stercoripulliclostridium merdigallinarum</name>
    <dbReference type="NCBI Taxonomy" id="2840951"/>
    <lineage>
        <taxon>Bacteria</taxon>
        <taxon>Bacillati</taxon>
        <taxon>Bacillota</taxon>
        <taxon>Clostridia</taxon>
        <taxon>Eubacteriales</taxon>
        <taxon>Candidatus Stercoripulliclostridium</taxon>
    </lineage>
</organism>
<proteinExistence type="predicted"/>
<dbReference type="InterPro" id="IPR033709">
    <property type="entry name" value="Anticodon_Ile_ABEc"/>
</dbReference>
<evidence type="ECO:0000256" key="1">
    <source>
        <dbReference type="ARBA" id="ARBA00022598"/>
    </source>
</evidence>
<dbReference type="CDD" id="cd07961">
    <property type="entry name" value="Anticodon_Ia_Ile_ABEc"/>
    <property type="match status" value="1"/>
</dbReference>
<sequence length="459" mass="51869">SSVIKEDGGKFSKTGYMIRFDEAAEKMGADTIRYLFMSNPIASDVRFGYSLADEARRKILGFWNIYVFFNLYASIDNPDIENHKIDYSTLKHSDKWLLQRTNAFIKFAKSAMETFRHPALVKEFEVFVDDVSNWYIRINRKRFWKSTDKADQMNAYHVLYSAIKAVLGIMAPITPFLTDYIYQNTVREIEKDAPESVHLSSYPEPMDIPADEKVLKETEVARRIIAAAQRMRNEAQIKVKQPLKLLYVNAPESVVAAAAPLVDIIKDELNIKEVVFTADESLYNDVYFTVNFRVAGAKLKGEAQRLKTLVDALDAGGYAALNAMREAGSVDIGDFKGLGAELFDKHFRSKESFVVATDQEIALALDTSLDDELQAEGLVRELIRLIQVLRKDAGFAVEQRIFADIDTDDEFAKAAIAKYSEKIAQDILASELCKVADPDAENVYDIREAKITVKLKADK</sequence>
<dbReference type="Proteomes" id="UP000824094">
    <property type="component" value="Unassembled WGS sequence"/>
</dbReference>
<feature type="non-terminal residue" evidence="7">
    <location>
        <position position="1"/>
    </location>
</feature>
<dbReference type="GO" id="GO:0005524">
    <property type="term" value="F:ATP binding"/>
    <property type="evidence" value="ECO:0007669"/>
    <property type="project" value="UniProtKB-KW"/>
</dbReference>
<evidence type="ECO:0000313" key="8">
    <source>
        <dbReference type="Proteomes" id="UP000824094"/>
    </source>
</evidence>
<dbReference type="EMBL" id="DVNF01000071">
    <property type="protein sequence ID" value="HIU60206.1"/>
    <property type="molecule type" value="Genomic_DNA"/>
</dbReference>
<dbReference type="InterPro" id="IPR023586">
    <property type="entry name" value="Ile-tRNA-ligase_type2"/>
</dbReference>
<dbReference type="Pfam" id="PF08264">
    <property type="entry name" value="Anticodon_1"/>
    <property type="match status" value="1"/>
</dbReference>
<name>A0A9D1MH74_9FIRM</name>
<keyword evidence="1 7" id="KW-0436">Ligase</keyword>
<keyword evidence="4" id="KW-0648">Protein biosynthesis</keyword>
<reference evidence="7" key="2">
    <citation type="journal article" date="2021" name="PeerJ">
        <title>Extensive microbial diversity within the chicken gut microbiome revealed by metagenomics and culture.</title>
        <authorList>
            <person name="Gilroy R."/>
            <person name="Ravi A."/>
            <person name="Getino M."/>
            <person name="Pursley I."/>
            <person name="Horton D.L."/>
            <person name="Alikhan N.F."/>
            <person name="Baker D."/>
            <person name="Gharbi K."/>
            <person name="Hall N."/>
            <person name="Watson M."/>
            <person name="Adriaenssens E.M."/>
            <person name="Foster-Nyarko E."/>
            <person name="Jarju S."/>
            <person name="Secka A."/>
            <person name="Antonio M."/>
            <person name="Oren A."/>
            <person name="Chaudhuri R.R."/>
            <person name="La Ragione R."/>
            <person name="Hildebrand F."/>
            <person name="Pallen M.J."/>
        </authorList>
    </citation>
    <scope>NUCLEOTIDE SEQUENCE</scope>
    <source>
        <strain evidence="7">18911</strain>
    </source>
</reference>
<dbReference type="GO" id="GO:0004822">
    <property type="term" value="F:isoleucine-tRNA ligase activity"/>
    <property type="evidence" value="ECO:0007669"/>
    <property type="project" value="InterPro"/>
</dbReference>
<dbReference type="SUPFAM" id="SSF47323">
    <property type="entry name" value="Anticodon-binding domain of a subclass of class I aminoacyl-tRNA synthetases"/>
    <property type="match status" value="1"/>
</dbReference>
<dbReference type="InterPro" id="IPR013155">
    <property type="entry name" value="M/V/L/I-tRNA-synth_anticd-bd"/>
</dbReference>
<reference evidence="7" key="1">
    <citation type="submission" date="2020-10" db="EMBL/GenBank/DDBJ databases">
        <authorList>
            <person name="Gilroy R."/>
        </authorList>
    </citation>
    <scope>NUCLEOTIDE SEQUENCE</scope>
    <source>
        <strain evidence="7">18911</strain>
    </source>
</reference>
<evidence type="ECO:0000256" key="4">
    <source>
        <dbReference type="ARBA" id="ARBA00022917"/>
    </source>
</evidence>
<keyword evidence="3" id="KW-0067">ATP-binding</keyword>
<dbReference type="SUPFAM" id="SSF52374">
    <property type="entry name" value="Nucleotidylyl transferase"/>
    <property type="match status" value="1"/>
</dbReference>
<dbReference type="PANTHER" id="PTHR42780">
    <property type="entry name" value="SOLEUCYL-TRNA SYNTHETASE"/>
    <property type="match status" value="1"/>
</dbReference>
<protein>
    <submittedName>
        <fullName evidence="7">Class I tRNA ligase family protein</fullName>
    </submittedName>
</protein>
<dbReference type="Pfam" id="PF19302">
    <property type="entry name" value="DUF5915"/>
    <property type="match status" value="1"/>
</dbReference>
<dbReference type="Gene3D" id="1.10.730.10">
    <property type="entry name" value="Isoleucyl-tRNA Synthetase, Domain 1"/>
    <property type="match status" value="1"/>
</dbReference>
<dbReference type="InterPro" id="IPR009080">
    <property type="entry name" value="tRNAsynth_Ia_anticodon-bd"/>
</dbReference>
<evidence type="ECO:0000259" key="6">
    <source>
        <dbReference type="Pfam" id="PF08264"/>
    </source>
</evidence>
<accession>A0A9D1MH74</accession>
<evidence type="ECO:0000256" key="3">
    <source>
        <dbReference type="ARBA" id="ARBA00022840"/>
    </source>
</evidence>
<evidence type="ECO:0000256" key="2">
    <source>
        <dbReference type="ARBA" id="ARBA00022741"/>
    </source>
</evidence>
<evidence type="ECO:0000313" key="7">
    <source>
        <dbReference type="EMBL" id="HIU60206.1"/>
    </source>
</evidence>
<dbReference type="GO" id="GO:0000049">
    <property type="term" value="F:tRNA binding"/>
    <property type="evidence" value="ECO:0007669"/>
    <property type="project" value="InterPro"/>
</dbReference>
<keyword evidence="5" id="KW-0030">Aminoacyl-tRNA synthetase</keyword>